<reference evidence="1 2" key="1">
    <citation type="submission" date="2019-07" db="EMBL/GenBank/DDBJ databases">
        <title>Sphingomonas solaris sp. nov., isolated from a solar panel from Boston, Massachusetts.</title>
        <authorList>
            <person name="Tanner K."/>
            <person name="Pascual J."/>
            <person name="Mancuso C."/>
            <person name="Pereto J."/>
            <person name="Khalil A."/>
            <person name="Vilanova C."/>
        </authorList>
    </citation>
    <scope>NUCLEOTIDE SEQUENCE [LARGE SCALE GENOMIC DNA]</scope>
    <source>
        <strain evidence="1 2">R4DWN</strain>
    </source>
</reference>
<dbReference type="OrthoDB" id="9017325at2"/>
<evidence type="ECO:0000313" key="1">
    <source>
        <dbReference type="EMBL" id="TVV71387.1"/>
    </source>
</evidence>
<dbReference type="RefSeq" id="WP_145154512.1">
    <property type="nucleotide sequence ID" value="NZ_VNIM01000089.1"/>
</dbReference>
<protein>
    <submittedName>
        <fullName evidence="1">Uncharacterized protein</fullName>
    </submittedName>
</protein>
<proteinExistence type="predicted"/>
<dbReference type="AlphaFoldDB" id="A0A558QWE4"/>
<dbReference type="Proteomes" id="UP000318681">
    <property type="component" value="Unassembled WGS sequence"/>
</dbReference>
<name>A0A558QWE4_9SPHN</name>
<comment type="caution">
    <text evidence="1">The sequence shown here is derived from an EMBL/GenBank/DDBJ whole genome shotgun (WGS) entry which is preliminary data.</text>
</comment>
<gene>
    <name evidence="1" type="ORF">FOY91_16980</name>
</gene>
<accession>A0A558QWE4</accession>
<evidence type="ECO:0000313" key="2">
    <source>
        <dbReference type="Proteomes" id="UP000318681"/>
    </source>
</evidence>
<sequence>MKDMTLEHHHHVPAGVGRRCRRAQLTDIAALVRLYEEQLLPEQVDLLTNTTVRFGDEVPTHRAWMLATNFAYEALCERRSLACVAIFHVPALAGRAAPMLAARSSSRRQTNAYPIQSATVMLGSKR</sequence>
<organism evidence="1 2">
    <name type="scientific">Alterirhizorhabdus solaris</name>
    <dbReference type="NCBI Taxonomy" id="2529389"/>
    <lineage>
        <taxon>Bacteria</taxon>
        <taxon>Pseudomonadati</taxon>
        <taxon>Pseudomonadota</taxon>
        <taxon>Alphaproteobacteria</taxon>
        <taxon>Sphingomonadales</taxon>
        <taxon>Rhizorhabdaceae</taxon>
        <taxon>Alterirhizorhabdus</taxon>
    </lineage>
</organism>
<dbReference type="EMBL" id="VNIM01000089">
    <property type="protein sequence ID" value="TVV71387.1"/>
    <property type="molecule type" value="Genomic_DNA"/>
</dbReference>
<keyword evidence="2" id="KW-1185">Reference proteome</keyword>